<dbReference type="AlphaFoldDB" id="A0A5B7SRW3"/>
<sequence>MEEFFLAHRTELLYSLITLIVVFIFNIFSSKAIRKVGKIGEFNKVRTNLIVKYLSAALTITTLAIFTLIWGVNFKDLGVMLSSIFAVIGVALFAQWSILSNITAGVIIFFSYPFKIGNTIRIMDKEINDLPETNENIFVIEDIRAFHLHLRKRNGEILTYPNSLVLQKGVALVSVYNEEFKDQFEQVNEGKVEEQLESLP</sequence>
<evidence type="ECO:0000256" key="4">
    <source>
        <dbReference type="ARBA" id="ARBA00023136"/>
    </source>
</evidence>
<evidence type="ECO:0000313" key="7">
    <source>
        <dbReference type="EMBL" id="QCW99740.1"/>
    </source>
</evidence>
<dbReference type="Pfam" id="PF00924">
    <property type="entry name" value="MS_channel_2nd"/>
    <property type="match status" value="1"/>
</dbReference>
<dbReference type="GO" id="GO:0016020">
    <property type="term" value="C:membrane"/>
    <property type="evidence" value="ECO:0007669"/>
    <property type="project" value="UniProtKB-SubCell"/>
</dbReference>
<evidence type="ECO:0000259" key="6">
    <source>
        <dbReference type="Pfam" id="PF00924"/>
    </source>
</evidence>
<keyword evidence="3 5" id="KW-1133">Transmembrane helix</keyword>
<dbReference type="SUPFAM" id="SSF50182">
    <property type="entry name" value="Sm-like ribonucleoproteins"/>
    <property type="match status" value="1"/>
</dbReference>
<dbReference type="Proteomes" id="UP000310017">
    <property type="component" value="Chromosome"/>
</dbReference>
<dbReference type="InterPro" id="IPR006685">
    <property type="entry name" value="MscS_channel_2nd"/>
</dbReference>
<keyword evidence="8" id="KW-1185">Reference proteome</keyword>
<keyword evidence="4 5" id="KW-0472">Membrane</keyword>
<dbReference type="InterPro" id="IPR045275">
    <property type="entry name" value="MscS_archaea/bacteria_type"/>
</dbReference>
<dbReference type="OrthoDB" id="5705501at2"/>
<dbReference type="PANTHER" id="PTHR30221:SF8">
    <property type="entry name" value="SMALL-CONDUCTANCE MECHANOSENSITIVE CHANNEL"/>
    <property type="match status" value="1"/>
</dbReference>
<evidence type="ECO:0000256" key="5">
    <source>
        <dbReference type="SAM" id="Phobius"/>
    </source>
</evidence>
<evidence type="ECO:0000256" key="2">
    <source>
        <dbReference type="ARBA" id="ARBA00022692"/>
    </source>
</evidence>
<comment type="subcellular location">
    <subcellularLocation>
        <location evidence="1">Membrane</location>
    </subcellularLocation>
</comment>
<dbReference type="GO" id="GO:0008381">
    <property type="term" value="F:mechanosensitive monoatomic ion channel activity"/>
    <property type="evidence" value="ECO:0007669"/>
    <property type="project" value="InterPro"/>
</dbReference>
<evidence type="ECO:0000256" key="3">
    <source>
        <dbReference type="ARBA" id="ARBA00022989"/>
    </source>
</evidence>
<dbReference type="Gene3D" id="2.30.30.60">
    <property type="match status" value="1"/>
</dbReference>
<dbReference type="InterPro" id="IPR010920">
    <property type="entry name" value="LSM_dom_sf"/>
</dbReference>
<dbReference type="InterPro" id="IPR023408">
    <property type="entry name" value="MscS_beta-dom_sf"/>
</dbReference>
<proteinExistence type="predicted"/>
<dbReference type="EMBL" id="CP040710">
    <property type="protein sequence ID" value="QCW99740.1"/>
    <property type="molecule type" value="Genomic_DNA"/>
</dbReference>
<name>A0A5B7SRW3_9FLAO</name>
<gene>
    <name evidence="7" type="ORF">FGM00_06365</name>
</gene>
<reference evidence="7 8" key="1">
    <citation type="submission" date="2019-05" db="EMBL/GenBank/DDBJ databases">
        <title>Genome sequencing of F202Z8.</title>
        <authorList>
            <person name="Kwon Y.M."/>
        </authorList>
    </citation>
    <scope>NUCLEOTIDE SEQUENCE [LARGE SCALE GENOMIC DNA]</scope>
    <source>
        <strain evidence="7 8">F202Z8</strain>
    </source>
</reference>
<dbReference type="PANTHER" id="PTHR30221">
    <property type="entry name" value="SMALL-CONDUCTANCE MECHANOSENSITIVE CHANNEL"/>
    <property type="match status" value="1"/>
</dbReference>
<dbReference type="KEGG" id="asag:FGM00_06365"/>
<feature type="transmembrane region" description="Helical" evidence="5">
    <location>
        <begin position="84"/>
        <end position="112"/>
    </location>
</feature>
<feature type="domain" description="Mechanosensitive ion channel MscS" evidence="6">
    <location>
        <begin position="98"/>
        <end position="168"/>
    </location>
</feature>
<feature type="transmembrane region" description="Helical" evidence="5">
    <location>
        <begin position="12"/>
        <end position="29"/>
    </location>
</feature>
<accession>A0A5B7SRW3</accession>
<organism evidence="7 8">
    <name type="scientific">Aggregatimonas sangjinii</name>
    <dbReference type="NCBI Taxonomy" id="2583587"/>
    <lineage>
        <taxon>Bacteria</taxon>
        <taxon>Pseudomonadati</taxon>
        <taxon>Bacteroidota</taxon>
        <taxon>Flavobacteriia</taxon>
        <taxon>Flavobacteriales</taxon>
        <taxon>Flavobacteriaceae</taxon>
        <taxon>Aggregatimonas</taxon>
    </lineage>
</organism>
<evidence type="ECO:0000313" key="8">
    <source>
        <dbReference type="Proteomes" id="UP000310017"/>
    </source>
</evidence>
<feature type="transmembrane region" description="Helical" evidence="5">
    <location>
        <begin position="50"/>
        <end position="72"/>
    </location>
</feature>
<keyword evidence="2 5" id="KW-0812">Transmembrane</keyword>
<dbReference type="RefSeq" id="WP_138852092.1">
    <property type="nucleotide sequence ID" value="NZ_CP040710.1"/>
</dbReference>
<evidence type="ECO:0000256" key="1">
    <source>
        <dbReference type="ARBA" id="ARBA00004370"/>
    </source>
</evidence>
<protein>
    <submittedName>
        <fullName evidence="7">Mechanosensitive ion channel</fullName>
    </submittedName>
</protein>